<evidence type="ECO:0000313" key="2">
    <source>
        <dbReference type="Proteomes" id="UP000887577"/>
    </source>
</evidence>
<reference evidence="3" key="1">
    <citation type="submission" date="2022-11" db="UniProtKB">
        <authorList>
            <consortium name="WormBaseParasite"/>
        </authorList>
    </citation>
    <scope>IDENTIFICATION</scope>
</reference>
<dbReference type="Proteomes" id="UP000887577">
    <property type="component" value="Unplaced"/>
</dbReference>
<evidence type="ECO:0000256" key="1">
    <source>
        <dbReference type="SAM" id="Coils"/>
    </source>
</evidence>
<dbReference type="SUPFAM" id="SSF90250">
    <property type="entry name" value="Troponin coil-coiled subunits"/>
    <property type="match status" value="1"/>
</dbReference>
<organism evidence="2 3">
    <name type="scientific">Panagrolaimus superbus</name>
    <dbReference type="NCBI Taxonomy" id="310955"/>
    <lineage>
        <taxon>Eukaryota</taxon>
        <taxon>Metazoa</taxon>
        <taxon>Ecdysozoa</taxon>
        <taxon>Nematoda</taxon>
        <taxon>Chromadorea</taxon>
        <taxon>Rhabditida</taxon>
        <taxon>Tylenchina</taxon>
        <taxon>Panagrolaimomorpha</taxon>
        <taxon>Panagrolaimoidea</taxon>
        <taxon>Panagrolaimidae</taxon>
        <taxon>Panagrolaimus</taxon>
    </lineage>
</organism>
<evidence type="ECO:0000313" key="3">
    <source>
        <dbReference type="WBParaSite" id="PSU_v2.g3003.t1"/>
    </source>
</evidence>
<dbReference type="WBParaSite" id="PSU_v2.g3003.t1">
    <property type="protein sequence ID" value="PSU_v2.g3003.t1"/>
    <property type="gene ID" value="PSU_v2.g3003"/>
</dbReference>
<protein>
    <submittedName>
        <fullName evidence="3">Uncharacterized protein</fullName>
    </submittedName>
</protein>
<keyword evidence="2" id="KW-1185">Reference proteome</keyword>
<name>A0A914YQB4_9BILA</name>
<feature type="coiled-coil region" evidence="1">
    <location>
        <begin position="266"/>
        <end position="336"/>
    </location>
</feature>
<proteinExistence type="predicted"/>
<keyword evidence="1" id="KW-0175">Coiled coil</keyword>
<dbReference type="AlphaFoldDB" id="A0A914YQB4"/>
<dbReference type="Gene3D" id="1.10.287.1490">
    <property type="match status" value="1"/>
</dbReference>
<sequence>MGDSNSLQTEIIHLKEKLESFEKKEEELKKKCDHLETKNEDLERQAAVKDFENIGIKESTENEKLQYQKQLTHLNNELSNFKSALTQANLKEKEISALKETLKICEQKEDTLKKDYNQLKSQMDVLENEKNDLQYACAAKDVEINKFLDQKRQLETEYSLALQNLRGTNEEVETLRTTLTNGKQKYLNLKEILKQRDEEIEALNAAEGEAEKQSKEIYSLKKKMNHYKKEISESENVCNYLRADIEVLQTKKAGLEKVCRTKDDEITALKDTVEKEKAKLQRQISKLNDQFLKATNDLEGYKAAAVKVEKEIGILRATLENERNLSNAKIAEIQKQKYDEIEAEASIK</sequence>
<feature type="coiled-coil region" evidence="1">
    <location>
        <begin position="4"/>
        <end position="230"/>
    </location>
</feature>
<accession>A0A914YQB4</accession>
<dbReference type="InterPro" id="IPR038077">
    <property type="entry name" value="Troponin_sf"/>
</dbReference>